<dbReference type="InterPro" id="IPR038765">
    <property type="entry name" value="Papain-like_cys_pep_sf"/>
</dbReference>
<dbReference type="Gene3D" id="3.90.1720.10">
    <property type="entry name" value="endopeptidase domain like (from Nostoc punctiforme)"/>
    <property type="match status" value="1"/>
</dbReference>
<evidence type="ECO:0000259" key="6">
    <source>
        <dbReference type="PROSITE" id="PS51935"/>
    </source>
</evidence>
<keyword evidence="2" id="KW-0645">Protease</keyword>
<sequence length="265" mass="29566">MNSISKVEIFQIFLLYMTLLIVGDQYIRMQQEQLAEEKAQAEQLAATMATFAEKVKVIQALELEKAQIEQADITGMKSLIQRKRQAKAKAKRKAKLAKMRQAVYPPVPVKFQGELTLEKRILIRSEITAAAKKYLGRPYVYAAKGPNAFDCSGYTSYVMRLFGIEISPGSRYQAKQGKHVDLKDAKVGDLLFFSRYGKGGMVTHVGLILSNTAEGITVIHANGPRHGIMIENVSKSSYWKKKILFARNVIDPIGAENQAAPLAEK</sequence>
<feature type="domain" description="NlpC/P60" evidence="6">
    <location>
        <begin position="121"/>
        <end position="250"/>
    </location>
</feature>
<dbReference type="SUPFAM" id="SSF54001">
    <property type="entry name" value="Cysteine proteinases"/>
    <property type="match status" value="1"/>
</dbReference>
<keyword evidence="4" id="KW-0788">Thiol protease</keyword>
<dbReference type="GO" id="GO:0008234">
    <property type="term" value="F:cysteine-type peptidase activity"/>
    <property type="evidence" value="ECO:0007669"/>
    <property type="project" value="UniProtKB-KW"/>
</dbReference>
<dbReference type="KEGG" id="sgn:SGRA_0691"/>
<protein>
    <submittedName>
        <fullName evidence="7">Nlp/p60 protein</fullName>
    </submittedName>
</protein>
<evidence type="ECO:0000256" key="2">
    <source>
        <dbReference type="ARBA" id="ARBA00022670"/>
    </source>
</evidence>
<feature type="coiled-coil region" evidence="5">
    <location>
        <begin position="27"/>
        <end position="54"/>
    </location>
</feature>
<evidence type="ECO:0000313" key="7">
    <source>
        <dbReference type="EMBL" id="AFC23430.1"/>
    </source>
</evidence>
<dbReference type="AlphaFoldDB" id="H6L189"/>
<dbReference type="Pfam" id="PF00877">
    <property type="entry name" value="NLPC_P60"/>
    <property type="match status" value="1"/>
</dbReference>
<dbReference type="InterPro" id="IPR000064">
    <property type="entry name" value="NLP_P60_dom"/>
</dbReference>
<name>H6L189_SAPGL</name>
<keyword evidence="8" id="KW-1185">Reference proteome</keyword>
<dbReference type="Proteomes" id="UP000007519">
    <property type="component" value="Chromosome"/>
</dbReference>
<dbReference type="InterPro" id="IPR051202">
    <property type="entry name" value="Peptidase_C40"/>
</dbReference>
<keyword evidence="5" id="KW-0175">Coiled coil</keyword>
<dbReference type="STRING" id="984262.SGRA_0691"/>
<evidence type="ECO:0000256" key="3">
    <source>
        <dbReference type="ARBA" id="ARBA00022801"/>
    </source>
</evidence>
<dbReference type="EMBL" id="CP002831">
    <property type="protein sequence ID" value="AFC23430.1"/>
    <property type="molecule type" value="Genomic_DNA"/>
</dbReference>
<dbReference type="PROSITE" id="PS51935">
    <property type="entry name" value="NLPC_P60"/>
    <property type="match status" value="1"/>
</dbReference>
<dbReference type="OrthoDB" id="9807055at2"/>
<dbReference type="PANTHER" id="PTHR47053:SF1">
    <property type="entry name" value="MUREIN DD-ENDOPEPTIDASE MEPH-RELATED"/>
    <property type="match status" value="1"/>
</dbReference>
<organism evidence="7 8">
    <name type="scientific">Saprospira grandis (strain Lewin)</name>
    <dbReference type="NCBI Taxonomy" id="984262"/>
    <lineage>
        <taxon>Bacteria</taxon>
        <taxon>Pseudomonadati</taxon>
        <taxon>Bacteroidota</taxon>
        <taxon>Saprospiria</taxon>
        <taxon>Saprospirales</taxon>
        <taxon>Saprospiraceae</taxon>
        <taxon>Saprospira</taxon>
    </lineage>
</organism>
<dbReference type="HOGENOM" id="CLU_1049281_0_0_10"/>
<comment type="similarity">
    <text evidence="1">Belongs to the peptidase C40 family.</text>
</comment>
<evidence type="ECO:0000256" key="4">
    <source>
        <dbReference type="ARBA" id="ARBA00022807"/>
    </source>
</evidence>
<dbReference type="RefSeq" id="WP_014373673.1">
    <property type="nucleotide sequence ID" value="NC_016940.1"/>
</dbReference>
<evidence type="ECO:0000256" key="5">
    <source>
        <dbReference type="SAM" id="Coils"/>
    </source>
</evidence>
<gene>
    <name evidence="7" type="ordered locus">SGRA_0691</name>
</gene>
<evidence type="ECO:0000313" key="8">
    <source>
        <dbReference type="Proteomes" id="UP000007519"/>
    </source>
</evidence>
<keyword evidence="3" id="KW-0378">Hydrolase</keyword>
<dbReference type="eggNOG" id="COG0791">
    <property type="taxonomic scope" value="Bacteria"/>
</dbReference>
<reference evidence="7 8" key="1">
    <citation type="journal article" date="2012" name="Stand. Genomic Sci.">
        <title>Complete genome sequencing and analysis of Saprospira grandis str. Lewin, a predatory marine bacterium.</title>
        <authorList>
            <person name="Saw J.H."/>
            <person name="Yuryev A."/>
            <person name="Kanbe M."/>
            <person name="Hou S."/>
            <person name="Young A.G."/>
            <person name="Aizawa S."/>
            <person name="Alam M."/>
        </authorList>
    </citation>
    <scope>NUCLEOTIDE SEQUENCE [LARGE SCALE GENOMIC DNA]</scope>
    <source>
        <strain evidence="7 8">Lewin</strain>
    </source>
</reference>
<dbReference type="GO" id="GO:0006508">
    <property type="term" value="P:proteolysis"/>
    <property type="evidence" value="ECO:0007669"/>
    <property type="project" value="UniProtKB-KW"/>
</dbReference>
<proteinExistence type="inferred from homology"/>
<dbReference type="PANTHER" id="PTHR47053">
    <property type="entry name" value="MUREIN DD-ENDOPEPTIDASE MEPH-RELATED"/>
    <property type="match status" value="1"/>
</dbReference>
<evidence type="ECO:0000256" key="1">
    <source>
        <dbReference type="ARBA" id="ARBA00007074"/>
    </source>
</evidence>
<accession>H6L189</accession>